<feature type="domain" description="DNA helicase Pif1-like 2B" evidence="8">
    <location>
        <begin position="1333"/>
        <end position="1375"/>
    </location>
</feature>
<organism evidence="9">
    <name type="scientific">Zea mays</name>
    <name type="common">Maize</name>
    <dbReference type="NCBI Taxonomy" id="4577"/>
    <lineage>
        <taxon>Eukaryota</taxon>
        <taxon>Viridiplantae</taxon>
        <taxon>Streptophyta</taxon>
        <taxon>Embryophyta</taxon>
        <taxon>Tracheophyta</taxon>
        <taxon>Spermatophyta</taxon>
        <taxon>Magnoliopsida</taxon>
        <taxon>Liliopsida</taxon>
        <taxon>Poales</taxon>
        <taxon>Poaceae</taxon>
        <taxon>PACMAD clade</taxon>
        <taxon>Panicoideae</taxon>
        <taxon>Andropogonodae</taxon>
        <taxon>Andropogoneae</taxon>
        <taxon>Tripsacinae</taxon>
        <taxon>Zea</taxon>
    </lineage>
</organism>
<dbReference type="GO" id="GO:0000723">
    <property type="term" value="P:telomere maintenance"/>
    <property type="evidence" value="ECO:0007669"/>
    <property type="project" value="InterPro"/>
</dbReference>
<dbReference type="Pfam" id="PF02902">
    <property type="entry name" value="Peptidase_C48"/>
    <property type="match status" value="1"/>
</dbReference>
<dbReference type="SUPFAM" id="SSF52540">
    <property type="entry name" value="P-loop containing nucleoside triphosphate hydrolases"/>
    <property type="match status" value="2"/>
</dbReference>
<keyword evidence="4" id="KW-0234">DNA repair</keyword>
<protein>
    <recommendedName>
        <fullName evidence="4">ATP-dependent DNA helicase</fullName>
        <ecNumber evidence="4">5.6.2.3</ecNumber>
    </recommendedName>
</protein>
<dbReference type="EMBL" id="NCVQ01000005">
    <property type="protein sequence ID" value="PWZ28837.1"/>
    <property type="molecule type" value="Genomic_DNA"/>
</dbReference>
<dbReference type="GO" id="GO:0006508">
    <property type="term" value="P:proteolysis"/>
    <property type="evidence" value="ECO:0007669"/>
    <property type="project" value="UniProtKB-KW"/>
</dbReference>
<name>A0A3L6FB60_MAIZE</name>
<keyword evidence="2" id="KW-0645">Protease</keyword>
<dbReference type="PANTHER" id="PTHR10492:SF92">
    <property type="entry name" value="ATP-DEPENDENT DNA HELICASE"/>
    <property type="match status" value="1"/>
</dbReference>
<dbReference type="Proteomes" id="UP000251960">
    <property type="component" value="Chromosome 4"/>
</dbReference>
<keyword evidence="4" id="KW-0067">ATP-binding</keyword>
<dbReference type="Gene3D" id="2.40.50.140">
    <property type="entry name" value="Nucleic acid-binding proteins"/>
    <property type="match status" value="1"/>
</dbReference>
<dbReference type="Gene3D" id="3.40.50.300">
    <property type="entry name" value="P-loop containing nucleotide triphosphate hydrolases"/>
    <property type="match status" value="1"/>
</dbReference>
<dbReference type="GO" id="GO:0016887">
    <property type="term" value="F:ATP hydrolysis activity"/>
    <property type="evidence" value="ECO:0007669"/>
    <property type="project" value="RHEA"/>
</dbReference>
<dbReference type="InterPro" id="IPR038765">
    <property type="entry name" value="Papain-like_cys_pep_sf"/>
</dbReference>
<dbReference type="Pfam" id="PF14214">
    <property type="entry name" value="Helitron_like_N"/>
    <property type="match status" value="1"/>
</dbReference>
<comment type="similarity">
    <text evidence="1">Belongs to the peptidase C48 family.</text>
</comment>
<dbReference type="GO" id="GO:0043139">
    <property type="term" value="F:5'-3' DNA helicase activity"/>
    <property type="evidence" value="ECO:0007669"/>
    <property type="project" value="UniProtKB-EC"/>
</dbReference>
<evidence type="ECO:0000259" key="7">
    <source>
        <dbReference type="Pfam" id="PF14214"/>
    </source>
</evidence>
<feature type="domain" description="Ubiquitin-like protease family profile" evidence="5">
    <location>
        <begin position="1530"/>
        <end position="1578"/>
    </location>
</feature>
<accession>A0A3L6FB60</accession>
<evidence type="ECO:0000256" key="4">
    <source>
        <dbReference type="RuleBase" id="RU363044"/>
    </source>
</evidence>
<gene>
    <name evidence="9" type="primary">PIF4_2</name>
    <name evidence="9" type="ORF">Zm00014a_009504</name>
</gene>
<dbReference type="InterPro" id="IPR049163">
    <property type="entry name" value="Pif1-like_2B_dom"/>
</dbReference>
<dbReference type="Pfam" id="PF05970">
    <property type="entry name" value="PIF1"/>
    <property type="match status" value="1"/>
</dbReference>
<dbReference type="InterPro" id="IPR025476">
    <property type="entry name" value="Helitron_helicase-like"/>
</dbReference>
<evidence type="ECO:0000259" key="5">
    <source>
        <dbReference type="Pfam" id="PF02902"/>
    </source>
</evidence>
<keyword evidence="4" id="KW-0233">DNA recombination</keyword>
<evidence type="ECO:0000256" key="1">
    <source>
        <dbReference type="ARBA" id="ARBA00005234"/>
    </source>
</evidence>
<dbReference type="Gene3D" id="3.40.395.10">
    <property type="entry name" value="Adenoviral Proteinase, Chain A"/>
    <property type="match status" value="1"/>
</dbReference>
<dbReference type="InterPro" id="IPR010285">
    <property type="entry name" value="DNA_helicase_pif1-like_DEAD"/>
</dbReference>
<comment type="similarity">
    <text evidence="4">Belongs to the helicase family.</text>
</comment>
<evidence type="ECO:0000256" key="3">
    <source>
        <dbReference type="ARBA" id="ARBA00022801"/>
    </source>
</evidence>
<feature type="domain" description="DNA helicase Pif1-like DEAD-box helicase" evidence="6">
    <location>
        <begin position="1035"/>
        <end position="1223"/>
    </location>
</feature>
<evidence type="ECO:0000259" key="6">
    <source>
        <dbReference type="Pfam" id="PF05970"/>
    </source>
</evidence>
<keyword evidence="4" id="KW-0227">DNA damage</keyword>
<keyword evidence="3 4" id="KW-0378">Hydrolase</keyword>
<proteinExistence type="inferred from homology"/>
<dbReference type="SUPFAM" id="SSF54001">
    <property type="entry name" value="Cysteine proteinases"/>
    <property type="match status" value="1"/>
</dbReference>
<comment type="caution">
    <text evidence="9">The sequence shown here is derived from an EMBL/GenBank/DDBJ whole genome shotgun (WGS) entry which is preliminary data.</text>
</comment>
<dbReference type="GO" id="GO:0008234">
    <property type="term" value="F:cysteine-type peptidase activity"/>
    <property type="evidence" value="ECO:0007669"/>
    <property type="project" value="InterPro"/>
</dbReference>
<dbReference type="PANTHER" id="PTHR10492">
    <property type="match status" value="1"/>
</dbReference>
<evidence type="ECO:0000259" key="8">
    <source>
        <dbReference type="Pfam" id="PF21530"/>
    </source>
</evidence>
<dbReference type="InterPro" id="IPR027417">
    <property type="entry name" value="P-loop_NTPase"/>
</dbReference>
<comment type="cofactor">
    <cofactor evidence="4">
        <name>Mg(2+)</name>
        <dbReference type="ChEBI" id="CHEBI:18420"/>
    </cofactor>
</comment>
<keyword evidence="4 9" id="KW-0347">Helicase</keyword>
<evidence type="ECO:0000313" key="9">
    <source>
        <dbReference type="EMBL" id="PWZ28837.1"/>
    </source>
</evidence>
<keyword evidence="4" id="KW-0547">Nucleotide-binding</keyword>
<comment type="catalytic activity">
    <reaction evidence="4">
        <text>ATP + H2O = ADP + phosphate + H(+)</text>
        <dbReference type="Rhea" id="RHEA:13065"/>
        <dbReference type="ChEBI" id="CHEBI:15377"/>
        <dbReference type="ChEBI" id="CHEBI:15378"/>
        <dbReference type="ChEBI" id="CHEBI:30616"/>
        <dbReference type="ChEBI" id="CHEBI:43474"/>
        <dbReference type="ChEBI" id="CHEBI:456216"/>
        <dbReference type="EC" id="5.6.2.3"/>
    </reaction>
</comment>
<evidence type="ECO:0000256" key="2">
    <source>
        <dbReference type="ARBA" id="ARBA00022670"/>
    </source>
</evidence>
<dbReference type="GO" id="GO:0006310">
    <property type="term" value="P:DNA recombination"/>
    <property type="evidence" value="ECO:0007669"/>
    <property type="project" value="UniProtKB-KW"/>
</dbReference>
<dbReference type="InterPro" id="IPR003653">
    <property type="entry name" value="Peptidase_C48_C"/>
</dbReference>
<dbReference type="ExpressionAtlas" id="A0A3L6FB60">
    <property type="expression patterns" value="baseline"/>
</dbReference>
<reference evidence="9" key="1">
    <citation type="journal article" date="2018" name="Nat. Genet.">
        <title>Extensive intraspecific gene order and gene structural variations between Mo17 and other maize genomes.</title>
        <authorList>
            <person name="Sun S."/>
            <person name="Zhou Y."/>
            <person name="Chen J."/>
            <person name="Shi J."/>
            <person name="Zhao H."/>
            <person name="Zhao H."/>
            <person name="Song W."/>
            <person name="Zhang M."/>
            <person name="Cui Y."/>
            <person name="Dong X."/>
            <person name="Liu H."/>
            <person name="Ma X."/>
            <person name="Jiao Y."/>
            <person name="Wang B."/>
            <person name="Wei X."/>
            <person name="Stein J.C."/>
            <person name="Glaubitz J.C."/>
            <person name="Lu F."/>
            <person name="Yu G."/>
            <person name="Liang C."/>
            <person name="Fengler K."/>
            <person name="Li B."/>
            <person name="Rafalski A."/>
            <person name="Schnable P.S."/>
            <person name="Ware D.H."/>
            <person name="Buckler E.S."/>
            <person name="Lai J."/>
        </authorList>
    </citation>
    <scope>NUCLEOTIDE SEQUENCE [LARGE SCALE GENOMIC DNA]</scope>
    <source>
        <tissue evidence="9">Seedling</tissue>
    </source>
</reference>
<dbReference type="GO" id="GO:0005524">
    <property type="term" value="F:ATP binding"/>
    <property type="evidence" value="ECO:0007669"/>
    <property type="project" value="UniProtKB-KW"/>
</dbReference>
<dbReference type="InterPro" id="IPR012340">
    <property type="entry name" value="NA-bd_OB-fold"/>
</dbReference>
<dbReference type="EC" id="5.6.2.3" evidence="4"/>
<sequence>MEPAVLNRERVALDKKNRMHIFRLFDDYSDEDFYGVQRKYSIVARVEVKFPIEPRYRDWQHYILSDINGAKIEAIATRYEIVKYFNTLLHEKHVYKMHNVWFGLNPGAFNFRHLNGTMELYFTQQTVVEPYTVPVQMPPFPKHILLNLDDIAELPNRTLVDIMAIVVHLDTIHHTMWGTFRKIIIMDARWSLHTIKVWGDLLNKNVLRWALANENYNIIIGTMFRRFRKQDQMGHNAGRKPFTDISSNIIRGDQNEHLRLYNQTPRRKEGKLEYIRKRRALQASTLNQGSIAMEVPTYTSEVVHPTADVSEPDSSSDNTCDWVIPEYTSTPFMPASTQTEDVGSPDMSIEPLRLDDNDEGVIFGEDNDENEGYLFADEDTNVDFEIDGTQDQSVATDVPDPYDKVYSNIPEETHMLKHVPDCGYCTAKKFEYELPGFCCLGGKVELAPLVTPPQLRRLWDSADSDARHFRDNIRFFNGHFSFTSLYCCLDSMTTNMRDSGIYTFRAQGMMYHNIKSFGIECGAEHKHLELYFYEDDPSLEHRYLGILRGNPYSEQLRSMGHVENLADYHIALNPDQTLNQKTYNTPLTSEVAAVWIEGSERRGQFSKSVMLRCYDRSSHSIRSYHGCYDALSYPLFFPRGELGWHANIPKKFGKPDIFLTMTCNPNWDEIRRELLPGQTPQYRPDLVVGVFHAKLQELKHRLTKQDILGKVRAYVHVVEFQKRDVMTMGVRKRFEDVNWTIDGLSLTTLTSFGSSTVTSMLRRVGASRLLSTCSSTYTKAMILQLHLPNMHMVTFHERQMVERVINRPGADRSMITSYFEANKLYEEAWGILYRDFPEWYTWQQGKVWKRRKRNTGGQVGRIVSALPSKGERFYLRLLLNHVTGATSYVDLRIVDGDTLPSFREAAQRRGLLEADNTIDECLNEAALYQMPSTLRRLFAMILVYCEPNDVAKLWQRHLDTMSKDYHRITQSKTHLQQMVLIDIRNMLQSMGKDVKKFPLPAIIDRYDDSQGIDREIYEELSIEAMTEDVALQETLNEEQKSAYEKILSVVDTSNGGVFFVDGPGGTRKTYLYKALLAVLRSQDKIAVATATSGVAASIMPGGRTAHSRFKIPLTIDDGAICTFTKQNGTSKLLQKASLIIWDEASMAKRQSIEALDNNMRDIMGRPGLPFGGKTIVFGVDFRQVLPVKRKGSRAQIVAASLRSSYLWESMCHLKLVCNMRAKSDPWFAEYFLRVSGGTEEVNNDGDVCLPDEVCVPYTGDDRDLDRLIDDIYPSLNENMSNTSYITSRAILTTRNDWVDMINMRMIDRFQREQMMYHSFDTVVDDPNNYYPSEFLNTLTPNGLPPHVLKLKIGCPIMLLRNIDPANGLCNGTQLVHAGMRVFLPRIPLCPSDDEMFPFHFKRKQFSLYVALSRATTRLNVKVLVIPVTDDKMKKGVEKKSTVNGVTYTKNIVYKEGDLALIDWIKEIPCEPRVEVVLIDDAFVERKWMECLFQPDAYLGDEFNFLKRDGDVETKTDELYPSKDMAQISSAERRVLLYLDHDMVFIPINIREMHWYLDVINARNMEIQVLDSLGTSSGRNDLIDTDDMSHFRKKLAAIFLSSDINKRKGCPLYKYDKEVDAGSSSDVQILDSPTNPKKRKLLCVSEESEVLMEDDDGPITQADLERWFVHDWDKRTPIKIPTDECTNEFLLSGLSTKDMPVTKADLIDVLCDYIMTIQDDTTLEVNLDMTLKWFDMAVRLLAIKESHMSKDEMIKDKKHYMDMRFWVLMPWKFNGCYALLVIDHGKKHVTFIDFTPTQDWCKHMPYERFAEAITMASKKYKIAYNKKRSGWADDIFKWEHTIWSGVPMDLKGVNISYFVLQAMVMWGSARRMEFNRDAKILRRNFVIDLLSYEENSCRYVIPPNIQQRLINIAKKD</sequence>
<feature type="domain" description="Helitron helicase-like" evidence="7">
    <location>
        <begin position="650"/>
        <end position="724"/>
    </location>
</feature>
<dbReference type="GO" id="GO:0006281">
    <property type="term" value="P:DNA repair"/>
    <property type="evidence" value="ECO:0007669"/>
    <property type="project" value="UniProtKB-KW"/>
</dbReference>
<dbReference type="Pfam" id="PF21530">
    <property type="entry name" value="Pif1_2B_dom"/>
    <property type="match status" value="1"/>
</dbReference>